<name>A0ABW5C7N1_9PROT</name>
<proteinExistence type="predicted"/>
<dbReference type="EMBL" id="JBHUIY010000008">
    <property type="protein sequence ID" value="MFD2233315.1"/>
    <property type="molecule type" value="Genomic_DNA"/>
</dbReference>
<comment type="caution">
    <text evidence="2">The sequence shown here is derived from an EMBL/GenBank/DDBJ whole genome shotgun (WGS) entry which is preliminary data.</text>
</comment>
<evidence type="ECO:0000313" key="2">
    <source>
        <dbReference type="EMBL" id="MFD2233315.1"/>
    </source>
</evidence>
<sequence length="74" mass="7528">MTVDPPQWQRPPPAGSVWTPAGAICFIMLNAMIEINPASLVGLARLGGGSRLGGIKADDDGNIAAAPGSKQGDE</sequence>
<organism evidence="2 3">
    <name type="scientific">Phaeospirillum tilakii</name>
    <dbReference type="NCBI Taxonomy" id="741673"/>
    <lineage>
        <taxon>Bacteria</taxon>
        <taxon>Pseudomonadati</taxon>
        <taxon>Pseudomonadota</taxon>
        <taxon>Alphaproteobacteria</taxon>
        <taxon>Rhodospirillales</taxon>
        <taxon>Rhodospirillaceae</taxon>
        <taxon>Phaeospirillum</taxon>
    </lineage>
</organism>
<dbReference type="Proteomes" id="UP001597296">
    <property type="component" value="Unassembled WGS sequence"/>
</dbReference>
<keyword evidence="3" id="KW-1185">Reference proteome</keyword>
<dbReference type="RefSeq" id="WP_377315093.1">
    <property type="nucleotide sequence ID" value="NZ_JBHUIY010000008.1"/>
</dbReference>
<gene>
    <name evidence="2" type="ORF">ACFSNB_05815</name>
</gene>
<evidence type="ECO:0000256" key="1">
    <source>
        <dbReference type="SAM" id="MobiDB-lite"/>
    </source>
</evidence>
<feature type="region of interest" description="Disordered" evidence="1">
    <location>
        <begin position="52"/>
        <end position="74"/>
    </location>
</feature>
<protein>
    <submittedName>
        <fullName evidence="2">Uncharacterized protein</fullName>
    </submittedName>
</protein>
<accession>A0ABW5C7N1</accession>
<reference evidence="3" key="1">
    <citation type="journal article" date="2019" name="Int. J. Syst. Evol. Microbiol.">
        <title>The Global Catalogue of Microorganisms (GCM) 10K type strain sequencing project: providing services to taxonomists for standard genome sequencing and annotation.</title>
        <authorList>
            <consortium name="The Broad Institute Genomics Platform"/>
            <consortium name="The Broad Institute Genome Sequencing Center for Infectious Disease"/>
            <person name="Wu L."/>
            <person name="Ma J."/>
        </authorList>
    </citation>
    <scope>NUCLEOTIDE SEQUENCE [LARGE SCALE GENOMIC DNA]</scope>
    <source>
        <strain evidence="3">KCTC 15012</strain>
    </source>
</reference>
<evidence type="ECO:0000313" key="3">
    <source>
        <dbReference type="Proteomes" id="UP001597296"/>
    </source>
</evidence>